<feature type="non-terminal residue" evidence="2">
    <location>
        <position position="1"/>
    </location>
</feature>
<protein>
    <submittedName>
        <fullName evidence="2">ATP-binding cassette domain-containing protein</fullName>
    </submittedName>
</protein>
<reference evidence="2 3" key="1">
    <citation type="submission" date="2019-03" db="EMBL/GenBank/DDBJ databases">
        <title>Draft genome sequences of novel Actinobacteria.</title>
        <authorList>
            <person name="Sahin N."/>
            <person name="Ay H."/>
            <person name="Saygin H."/>
        </authorList>
    </citation>
    <scope>NUCLEOTIDE SEQUENCE [LARGE SCALE GENOMIC DNA]</scope>
    <source>
        <strain evidence="2 3">5K138</strain>
    </source>
</reference>
<evidence type="ECO:0000313" key="3">
    <source>
        <dbReference type="Proteomes" id="UP000294739"/>
    </source>
</evidence>
<evidence type="ECO:0000259" key="1">
    <source>
        <dbReference type="Pfam" id="PF00005"/>
    </source>
</evidence>
<proteinExistence type="predicted"/>
<dbReference type="EMBL" id="SMKZ01000134">
    <property type="protein sequence ID" value="TDD93597.1"/>
    <property type="molecule type" value="Genomic_DNA"/>
</dbReference>
<gene>
    <name evidence="2" type="ORF">E1269_32035</name>
</gene>
<dbReference type="Pfam" id="PF00005">
    <property type="entry name" value="ABC_tran"/>
    <property type="match status" value="1"/>
</dbReference>
<dbReference type="InterPro" id="IPR003439">
    <property type="entry name" value="ABC_transporter-like_ATP-bd"/>
</dbReference>
<dbReference type="RefSeq" id="WP_131902313.1">
    <property type="nucleotide sequence ID" value="NZ_SMKZ01000134.1"/>
</dbReference>
<dbReference type="InterPro" id="IPR051921">
    <property type="entry name" value="ABC_osmolyte_uptake_ATP-bind"/>
</dbReference>
<dbReference type="PANTHER" id="PTHR43869">
    <property type="entry name" value="GLYCINE BETAINE/PROLINE BETAINE TRANSPORT SYSTEM ATP-BINDING PROTEIN PROV"/>
    <property type="match status" value="1"/>
</dbReference>
<dbReference type="GO" id="GO:0016887">
    <property type="term" value="F:ATP hydrolysis activity"/>
    <property type="evidence" value="ECO:0007669"/>
    <property type="project" value="InterPro"/>
</dbReference>
<accession>A0A4V2YYK9</accession>
<dbReference type="InterPro" id="IPR027417">
    <property type="entry name" value="P-loop_NTPase"/>
</dbReference>
<dbReference type="AlphaFoldDB" id="A0A4V2YYK9"/>
<organism evidence="2 3">
    <name type="scientific">Jiangella asiatica</name>
    <dbReference type="NCBI Taxonomy" id="2530372"/>
    <lineage>
        <taxon>Bacteria</taxon>
        <taxon>Bacillati</taxon>
        <taxon>Actinomycetota</taxon>
        <taxon>Actinomycetes</taxon>
        <taxon>Jiangellales</taxon>
        <taxon>Jiangellaceae</taxon>
        <taxon>Jiangella</taxon>
    </lineage>
</organism>
<dbReference type="Gene3D" id="3.40.50.300">
    <property type="entry name" value="P-loop containing nucleotide triphosphate hydrolases"/>
    <property type="match status" value="1"/>
</dbReference>
<dbReference type="SUPFAM" id="SSF52540">
    <property type="entry name" value="P-loop containing nucleoside triphosphate hydrolases"/>
    <property type="match status" value="1"/>
</dbReference>
<keyword evidence="3" id="KW-1185">Reference proteome</keyword>
<dbReference type="Proteomes" id="UP000294739">
    <property type="component" value="Unassembled WGS sequence"/>
</dbReference>
<dbReference type="GO" id="GO:0005524">
    <property type="term" value="F:ATP binding"/>
    <property type="evidence" value="ECO:0007669"/>
    <property type="project" value="UniProtKB-KW"/>
</dbReference>
<feature type="non-terminal residue" evidence="2">
    <location>
        <position position="100"/>
    </location>
</feature>
<name>A0A4V2YYK9_9ACTN</name>
<dbReference type="OrthoDB" id="4283894at2"/>
<sequence>TGERAVRAVDQVTLDIETGEIFGVIGYSGAGKSTLVRLVNALEPVTSGRLVVAGRDVTALGESELRKLRGDIGMIFQQFNLMSARTVAGNVAFPLKVAGW</sequence>
<feature type="domain" description="ABC transporter" evidence="1">
    <location>
        <begin position="10"/>
        <end position="90"/>
    </location>
</feature>
<dbReference type="PANTHER" id="PTHR43869:SF1">
    <property type="entry name" value="GLYCINE BETAINE_PROLINE BETAINE TRANSPORT SYSTEM ATP-BINDING PROTEIN PROV"/>
    <property type="match status" value="1"/>
</dbReference>
<dbReference type="InParanoid" id="A0A4V2YYK9"/>
<keyword evidence="2" id="KW-0547">Nucleotide-binding</keyword>
<evidence type="ECO:0000313" key="2">
    <source>
        <dbReference type="EMBL" id="TDD93597.1"/>
    </source>
</evidence>
<keyword evidence="2" id="KW-0067">ATP-binding</keyword>
<comment type="caution">
    <text evidence="2">The sequence shown here is derived from an EMBL/GenBank/DDBJ whole genome shotgun (WGS) entry which is preliminary data.</text>
</comment>